<feature type="transmembrane region" description="Helical" evidence="2">
    <location>
        <begin position="444"/>
        <end position="465"/>
    </location>
</feature>
<name>A0A8J5IS14_9STRA</name>
<organism evidence="5 6">
    <name type="scientific">Phytophthora aleatoria</name>
    <dbReference type="NCBI Taxonomy" id="2496075"/>
    <lineage>
        <taxon>Eukaryota</taxon>
        <taxon>Sar</taxon>
        <taxon>Stramenopiles</taxon>
        <taxon>Oomycota</taxon>
        <taxon>Peronosporomycetes</taxon>
        <taxon>Peronosporales</taxon>
        <taxon>Peronosporaceae</taxon>
        <taxon>Phytophthora</taxon>
    </lineage>
</organism>
<reference evidence="5" key="1">
    <citation type="submission" date="2021-01" db="EMBL/GenBank/DDBJ databases">
        <title>Phytophthora aleatoria, a newly-described species from Pinus radiata is distinct from Phytophthora cactorum isolates based on comparative genomics.</title>
        <authorList>
            <person name="Mcdougal R."/>
            <person name="Panda P."/>
            <person name="Williams N."/>
            <person name="Studholme D.J."/>
        </authorList>
    </citation>
    <scope>NUCLEOTIDE SEQUENCE</scope>
    <source>
        <strain evidence="5">NZFS 4037</strain>
    </source>
</reference>
<sequence length="485" mass="52403">MGLLRSRVSYVAAVCAAVCLSATPEAEAYKMFQKKVPNGGNVPGVEAIGHERAGGGPNNDFGLDFIEAMFKWTKTFCEKDSDSDGQTNGQELGDPCCEFEFRANEKVRWTEGVSHPGDPELKSDPKLWESIVCGADAVEPEVVEVAEPEATEAESAEPKAAEEKEVEEKKKDAVMQAAVHSTKYAAGTQQEKELTAGTPALHASVMLSAVALMIMAIYVVVMRWGHHEAQIREMQAFIGTIAAFAAFSAPQASGYSMYAMRVPNGDKVPGVTALGHLDPVLAGPMNEFGMDMIDADFHWTKEFCMKDSDGDGQTNGQELGDPCCEFVFRKSPKVRWTEGVSHPGDATFMSDPKLWEGMVCEESVDTAVKLANASVNAGEEPKTEASAVKAEETATETAVQAETVTEDTEEPVKVSIQKTEGANETAEEEEAAAIQFKTAGALSALFSSSLLSAVVVLGLLVFVVVRMRRRRSQWTLLPQQGRRTQ</sequence>
<feature type="chain" id="PRO_5035278805" description="Temptin Cys/Cys disulfide domain-containing protein" evidence="3">
    <location>
        <begin position="29"/>
        <end position="485"/>
    </location>
</feature>
<evidence type="ECO:0000313" key="6">
    <source>
        <dbReference type="Proteomes" id="UP000709295"/>
    </source>
</evidence>
<keyword evidence="6" id="KW-1185">Reference proteome</keyword>
<evidence type="ECO:0000313" key="5">
    <source>
        <dbReference type="EMBL" id="KAG6945718.1"/>
    </source>
</evidence>
<keyword evidence="2" id="KW-1133">Transmembrane helix</keyword>
<protein>
    <recommendedName>
        <fullName evidence="4">Temptin Cys/Cys disulfide domain-containing protein</fullName>
    </recommendedName>
</protein>
<feature type="transmembrane region" description="Helical" evidence="2">
    <location>
        <begin position="200"/>
        <end position="224"/>
    </location>
</feature>
<dbReference type="InterPro" id="IPR057626">
    <property type="entry name" value="S-S_Temptin"/>
</dbReference>
<dbReference type="InterPro" id="IPR055313">
    <property type="entry name" value="Temptin-like"/>
</dbReference>
<dbReference type="AlphaFoldDB" id="A0A8J5IS14"/>
<feature type="transmembrane region" description="Helical" evidence="2">
    <location>
        <begin position="236"/>
        <end position="258"/>
    </location>
</feature>
<keyword evidence="3" id="KW-0732">Signal</keyword>
<feature type="domain" description="Temptin Cys/Cys disulfide" evidence="4">
    <location>
        <begin position="253"/>
        <end position="345"/>
    </location>
</feature>
<gene>
    <name evidence="5" type="ORF">JG688_00016421</name>
</gene>
<feature type="region of interest" description="Disordered" evidence="1">
    <location>
        <begin position="146"/>
        <end position="170"/>
    </location>
</feature>
<dbReference type="Proteomes" id="UP000709295">
    <property type="component" value="Unassembled WGS sequence"/>
</dbReference>
<feature type="signal peptide" evidence="3">
    <location>
        <begin position="1"/>
        <end position="28"/>
    </location>
</feature>
<dbReference type="Pfam" id="PF24784">
    <property type="entry name" value="Temptin_C"/>
    <property type="match status" value="2"/>
</dbReference>
<keyword evidence="2" id="KW-0472">Membrane</keyword>
<feature type="compositionally biased region" description="Acidic residues" evidence="1">
    <location>
        <begin position="146"/>
        <end position="155"/>
    </location>
</feature>
<evidence type="ECO:0000259" key="4">
    <source>
        <dbReference type="Pfam" id="PF24784"/>
    </source>
</evidence>
<proteinExistence type="predicted"/>
<evidence type="ECO:0000256" key="1">
    <source>
        <dbReference type="SAM" id="MobiDB-lite"/>
    </source>
</evidence>
<accession>A0A8J5IS14</accession>
<feature type="domain" description="Temptin Cys/Cys disulfide" evidence="4">
    <location>
        <begin position="27"/>
        <end position="118"/>
    </location>
</feature>
<feature type="region of interest" description="Disordered" evidence="1">
    <location>
        <begin position="375"/>
        <end position="424"/>
    </location>
</feature>
<dbReference type="PANTHER" id="PTHR34737">
    <property type="entry name" value="EF-HAND DOMAIN-CONTAINING PROTEIN"/>
    <property type="match status" value="1"/>
</dbReference>
<comment type="caution">
    <text evidence="5">The sequence shown here is derived from an EMBL/GenBank/DDBJ whole genome shotgun (WGS) entry which is preliminary data.</text>
</comment>
<evidence type="ECO:0000256" key="2">
    <source>
        <dbReference type="SAM" id="Phobius"/>
    </source>
</evidence>
<keyword evidence="2" id="KW-0812">Transmembrane</keyword>
<dbReference type="EMBL" id="JAENGY010002038">
    <property type="protein sequence ID" value="KAG6945718.1"/>
    <property type="molecule type" value="Genomic_DNA"/>
</dbReference>
<evidence type="ECO:0000256" key="3">
    <source>
        <dbReference type="SAM" id="SignalP"/>
    </source>
</evidence>
<feature type="compositionally biased region" description="Basic and acidic residues" evidence="1">
    <location>
        <begin position="156"/>
        <end position="170"/>
    </location>
</feature>
<dbReference type="PANTHER" id="PTHR34737:SF2">
    <property type="entry name" value="EF-HAND DOMAIN-CONTAINING PROTEIN"/>
    <property type="match status" value="1"/>
</dbReference>